<evidence type="ECO:0000313" key="2">
    <source>
        <dbReference type="EMBL" id="KAJ8365480.1"/>
    </source>
</evidence>
<organism evidence="2 3">
    <name type="scientific">Synaphobranchus kaupii</name>
    <name type="common">Kaup's arrowtooth eel</name>
    <dbReference type="NCBI Taxonomy" id="118154"/>
    <lineage>
        <taxon>Eukaryota</taxon>
        <taxon>Metazoa</taxon>
        <taxon>Chordata</taxon>
        <taxon>Craniata</taxon>
        <taxon>Vertebrata</taxon>
        <taxon>Euteleostomi</taxon>
        <taxon>Actinopterygii</taxon>
        <taxon>Neopterygii</taxon>
        <taxon>Teleostei</taxon>
        <taxon>Anguilliformes</taxon>
        <taxon>Synaphobranchidae</taxon>
        <taxon>Synaphobranchus</taxon>
    </lineage>
</organism>
<gene>
    <name evidence="2" type="ORF">SKAU_G00143110</name>
</gene>
<evidence type="ECO:0000313" key="3">
    <source>
        <dbReference type="Proteomes" id="UP001152622"/>
    </source>
</evidence>
<dbReference type="AlphaFoldDB" id="A0A9Q1J4L3"/>
<dbReference type="EMBL" id="JAINUF010000004">
    <property type="protein sequence ID" value="KAJ8365480.1"/>
    <property type="molecule type" value="Genomic_DNA"/>
</dbReference>
<reference evidence="2" key="1">
    <citation type="journal article" date="2023" name="Science">
        <title>Genome structures resolve the early diversification of teleost fishes.</title>
        <authorList>
            <person name="Parey E."/>
            <person name="Louis A."/>
            <person name="Montfort J."/>
            <person name="Bouchez O."/>
            <person name="Roques C."/>
            <person name="Iampietro C."/>
            <person name="Lluch J."/>
            <person name="Castinel A."/>
            <person name="Donnadieu C."/>
            <person name="Desvignes T."/>
            <person name="Floi Bucao C."/>
            <person name="Jouanno E."/>
            <person name="Wen M."/>
            <person name="Mejri S."/>
            <person name="Dirks R."/>
            <person name="Jansen H."/>
            <person name="Henkel C."/>
            <person name="Chen W.J."/>
            <person name="Zahm M."/>
            <person name="Cabau C."/>
            <person name="Klopp C."/>
            <person name="Thompson A.W."/>
            <person name="Robinson-Rechavi M."/>
            <person name="Braasch I."/>
            <person name="Lecointre G."/>
            <person name="Bobe J."/>
            <person name="Postlethwait J.H."/>
            <person name="Berthelot C."/>
            <person name="Roest Crollius H."/>
            <person name="Guiguen Y."/>
        </authorList>
    </citation>
    <scope>NUCLEOTIDE SEQUENCE</scope>
    <source>
        <strain evidence="2">WJC10195</strain>
    </source>
</reference>
<evidence type="ECO:0000256" key="1">
    <source>
        <dbReference type="SAM" id="MobiDB-lite"/>
    </source>
</evidence>
<keyword evidence="3" id="KW-1185">Reference proteome</keyword>
<accession>A0A9Q1J4L3</accession>
<protein>
    <submittedName>
        <fullName evidence="2">Uncharacterized protein</fullName>
    </submittedName>
</protein>
<name>A0A9Q1J4L3_SYNKA</name>
<feature type="region of interest" description="Disordered" evidence="1">
    <location>
        <begin position="1"/>
        <end position="47"/>
    </location>
</feature>
<comment type="caution">
    <text evidence="2">The sequence shown here is derived from an EMBL/GenBank/DDBJ whole genome shotgun (WGS) entry which is preliminary data.</text>
</comment>
<proteinExistence type="predicted"/>
<dbReference type="Proteomes" id="UP001152622">
    <property type="component" value="Chromosome 4"/>
</dbReference>
<sequence>MGGECLGINQADRRQLGKGTAWTEPGGGWTGTRPVRSSRGAGDQGPPVKPLVAVSPLLSVLCLKRVTVPPPGPASSLLSQLVTSGECCCVISNVNQRDIKLISFD</sequence>